<name>A0A2S4KUH1_9HYPO</name>
<dbReference type="PANTHER" id="PTHR43194:SF4">
    <property type="entry name" value="AB HYDROLASE-1 DOMAIN-CONTAINING PROTEIN"/>
    <property type="match status" value="1"/>
</dbReference>
<feature type="signal peptide" evidence="1">
    <location>
        <begin position="1"/>
        <end position="20"/>
    </location>
</feature>
<dbReference type="InterPro" id="IPR000073">
    <property type="entry name" value="AB_hydrolase_1"/>
</dbReference>
<dbReference type="Pfam" id="PF12697">
    <property type="entry name" value="Abhydrolase_6"/>
    <property type="match status" value="1"/>
</dbReference>
<dbReference type="STRING" id="94208.A0A2S4KUH1"/>
<reference evidence="3 4" key="1">
    <citation type="submission" date="2018-01" db="EMBL/GenBank/DDBJ databases">
        <title>Harnessing the power of phylogenomics to disentangle the directionality and signatures of interkingdom host jumping in the parasitic fungal genus Tolypocladium.</title>
        <authorList>
            <person name="Quandt C.A."/>
            <person name="Patterson W."/>
            <person name="Spatafora J.W."/>
        </authorList>
    </citation>
    <scope>NUCLEOTIDE SEQUENCE [LARGE SCALE GENOMIC DNA]</scope>
    <source>
        <strain evidence="3 4">NRBC 100945</strain>
    </source>
</reference>
<dbReference type="SUPFAM" id="SSF53474">
    <property type="entry name" value="alpha/beta-Hydrolases"/>
    <property type="match status" value="1"/>
</dbReference>
<protein>
    <recommendedName>
        <fullName evidence="2">AB hydrolase-1 domain-containing protein</fullName>
    </recommendedName>
</protein>
<dbReference type="CDD" id="cd12809">
    <property type="entry name" value="Esterase_713_like-2"/>
    <property type="match status" value="1"/>
</dbReference>
<evidence type="ECO:0000256" key="1">
    <source>
        <dbReference type="SAM" id="SignalP"/>
    </source>
</evidence>
<dbReference type="InterPro" id="IPR050228">
    <property type="entry name" value="Carboxylesterase_BioH"/>
</dbReference>
<proteinExistence type="predicted"/>
<sequence length="403" mass="43891">MQFLQFAVAAAVLLGQGASSAVVGAVDAACCCTELPYQRTYFHVGGGYVDDGAGGHIFRDQMYVERLRPANGVTQDTPIVLIHGQAQTGSVSSRISRVVRVSTNAKSETRQNFLNKPDGSCGWATQFIRQGFDVYIVDQTFRGRSAWQPGQGAASPSTYSAELLEQRFTAVRRYMLWPQAINHTQWPGNGSMGNPIFDAFYSSNVQFILNAVYQQTTVQAAGAALLDKIGKPAVLVGHSQGGLMPIVIADARPNLTKGLILLEPTGPPFREAVFSTRPARKWGLTDIPLTYSPAVVDPAVDLTQQTYPPLGENYTECVLQAENPSPRQLVNLASKPILVVTGEASYHALYDYCTAEYLKQAGCSKTKYLALGDIGIRGNGHMFFMERNSNQIQTVVKDWVQGL</sequence>
<comment type="caution">
    <text evidence="3">The sequence shown here is derived from an EMBL/GenBank/DDBJ whole genome shotgun (WGS) entry which is preliminary data.</text>
</comment>
<feature type="domain" description="AB hydrolase-1" evidence="2">
    <location>
        <begin position="186"/>
        <end position="387"/>
    </location>
</feature>
<organism evidence="3 4">
    <name type="scientific">Tolypocladium paradoxum</name>
    <dbReference type="NCBI Taxonomy" id="94208"/>
    <lineage>
        <taxon>Eukaryota</taxon>
        <taxon>Fungi</taxon>
        <taxon>Dikarya</taxon>
        <taxon>Ascomycota</taxon>
        <taxon>Pezizomycotina</taxon>
        <taxon>Sordariomycetes</taxon>
        <taxon>Hypocreomycetidae</taxon>
        <taxon>Hypocreales</taxon>
        <taxon>Ophiocordycipitaceae</taxon>
        <taxon>Tolypocladium</taxon>
    </lineage>
</organism>
<evidence type="ECO:0000313" key="3">
    <source>
        <dbReference type="EMBL" id="POR33810.1"/>
    </source>
</evidence>
<evidence type="ECO:0000313" key="4">
    <source>
        <dbReference type="Proteomes" id="UP000237481"/>
    </source>
</evidence>
<evidence type="ECO:0000259" key="2">
    <source>
        <dbReference type="Pfam" id="PF12697"/>
    </source>
</evidence>
<dbReference type="Gene3D" id="3.40.50.1820">
    <property type="entry name" value="alpha/beta hydrolase"/>
    <property type="match status" value="2"/>
</dbReference>
<dbReference type="PANTHER" id="PTHR43194">
    <property type="entry name" value="HYDROLASE ALPHA/BETA FOLD FAMILY"/>
    <property type="match status" value="1"/>
</dbReference>
<accession>A0A2S4KUH1</accession>
<dbReference type="AlphaFoldDB" id="A0A2S4KUH1"/>
<dbReference type="Proteomes" id="UP000237481">
    <property type="component" value="Unassembled WGS sequence"/>
</dbReference>
<gene>
    <name evidence="3" type="ORF">TPAR_06002</name>
</gene>
<dbReference type="InterPro" id="IPR029058">
    <property type="entry name" value="AB_hydrolase_fold"/>
</dbReference>
<dbReference type="OrthoDB" id="9978720at2759"/>
<dbReference type="EMBL" id="PKSG01000646">
    <property type="protein sequence ID" value="POR33810.1"/>
    <property type="molecule type" value="Genomic_DNA"/>
</dbReference>
<feature type="chain" id="PRO_5015682685" description="AB hydrolase-1 domain-containing protein" evidence="1">
    <location>
        <begin position="21"/>
        <end position="403"/>
    </location>
</feature>
<keyword evidence="1" id="KW-0732">Signal</keyword>
<keyword evidence="4" id="KW-1185">Reference proteome</keyword>